<organism evidence="1 2">
    <name type="scientific">Roseinatronobacter ekhonensis</name>
    <dbReference type="NCBI Taxonomy" id="254356"/>
    <lineage>
        <taxon>Bacteria</taxon>
        <taxon>Pseudomonadati</taxon>
        <taxon>Pseudomonadota</taxon>
        <taxon>Alphaproteobacteria</taxon>
        <taxon>Rhodobacterales</taxon>
        <taxon>Paracoccaceae</taxon>
        <taxon>Roseinatronobacter</taxon>
    </lineage>
</organism>
<reference evidence="2" key="1">
    <citation type="submission" date="2018-08" db="EMBL/GenBank/DDBJ databases">
        <authorList>
            <person name="Rodrigo-Torres L."/>
            <person name="Arahal R. D."/>
            <person name="Lucena T."/>
        </authorList>
    </citation>
    <scope>NUCLEOTIDE SEQUENCE [LARGE SCALE GENOMIC DNA]</scope>
    <source>
        <strain evidence="2">CECT 7235</strain>
    </source>
</reference>
<dbReference type="AlphaFoldDB" id="A0A3B0M923"/>
<accession>A0A3B0M923</accession>
<dbReference type="EMBL" id="UIHC01000021">
    <property type="protein sequence ID" value="SUZ32435.1"/>
    <property type="molecule type" value="Genomic_DNA"/>
</dbReference>
<protein>
    <submittedName>
        <fullName evidence="1">Uncharacterized protein</fullName>
    </submittedName>
</protein>
<evidence type="ECO:0000313" key="1">
    <source>
        <dbReference type="EMBL" id="SUZ32435.1"/>
    </source>
</evidence>
<keyword evidence="2" id="KW-1185">Reference proteome</keyword>
<name>A0A3B0M923_9RHOB</name>
<proteinExistence type="predicted"/>
<dbReference type="Proteomes" id="UP000272908">
    <property type="component" value="Unassembled WGS sequence"/>
</dbReference>
<sequence>MRAEDIKDAESLQAWLESLPHETEAERETARRWAVTIAHRAAMRELPNRLVDDLKYNQNAKDEMTAALWPLLASCVAASGRKVDWSKHADLNLVF</sequence>
<gene>
    <name evidence="1" type="ORF">ROE7235_02193</name>
</gene>
<evidence type="ECO:0000313" key="2">
    <source>
        <dbReference type="Proteomes" id="UP000272908"/>
    </source>
</evidence>